<comment type="caution">
    <text evidence="3">The sequence shown here is derived from an EMBL/GenBank/DDBJ whole genome shotgun (WGS) entry which is preliminary data.</text>
</comment>
<dbReference type="SUPFAM" id="SSF52518">
    <property type="entry name" value="Thiamin diphosphate-binding fold (THDP-binding)"/>
    <property type="match status" value="2"/>
</dbReference>
<gene>
    <name evidence="3" type="ORF">L5014_29105</name>
</gene>
<dbReference type="InterPro" id="IPR019752">
    <property type="entry name" value="Pyrv/ketoisovalerate_OxRed_cat"/>
</dbReference>
<evidence type="ECO:0000259" key="2">
    <source>
        <dbReference type="PROSITE" id="PS51379"/>
    </source>
</evidence>
<dbReference type="Gene3D" id="3.40.920.10">
    <property type="entry name" value="Pyruvate-ferredoxin oxidoreductase, PFOR, domain III"/>
    <property type="match status" value="1"/>
</dbReference>
<dbReference type="CDD" id="cd07034">
    <property type="entry name" value="TPP_PYR_PFOR_IOR-alpha_like"/>
    <property type="match status" value="1"/>
</dbReference>
<evidence type="ECO:0000313" key="4">
    <source>
        <dbReference type="Proteomes" id="UP001139308"/>
    </source>
</evidence>
<protein>
    <submittedName>
        <fullName evidence="3">Indolepyruvate ferredoxin oxidoreductase family protein</fullName>
    </submittedName>
</protein>
<dbReference type="InterPro" id="IPR051457">
    <property type="entry name" value="2-oxoacid:Fd_oxidoreductase"/>
</dbReference>
<dbReference type="PANTHER" id="PTHR48084">
    <property type="entry name" value="2-OXOGLUTARATE OXIDOREDUCTASE SUBUNIT KORB-RELATED"/>
    <property type="match status" value="1"/>
</dbReference>
<dbReference type="NCBIfam" id="NF009588">
    <property type="entry name" value="PRK13029.1"/>
    <property type="match status" value="1"/>
</dbReference>
<organism evidence="3 4">
    <name type="scientific">Paraburkholderia tagetis</name>
    <dbReference type="NCBI Taxonomy" id="2913261"/>
    <lineage>
        <taxon>Bacteria</taxon>
        <taxon>Pseudomonadati</taxon>
        <taxon>Pseudomonadota</taxon>
        <taxon>Betaproteobacteria</taxon>
        <taxon>Burkholderiales</taxon>
        <taxon>Burkholderiaceae</taxon>
        <taxon>Paraburkholderia</taxon>
    </lineage>
</organism>
<dbReference type="InterPro" id="IPR046667">
    <property type="entry name" value="DUF6537"/>
</dbReference>
<dbReference type="Pfam" id="PF20169">
    <property type="entry name" value="DUF6537"/>
    <property type="match status" value="1"/>
</dbReference>
<evidence type="ECO:0000313" key="3">
    <source>
        <dbReference type="EMBL" id="MCG5077357.1"/>
    </source>
</evidence>
<dbReference type="EMBL" id="JAKLJA010000034">
    <property type="protein sequence ID" value="MCG5077357.1"/>
    <property type="molecule type" value="Genomic_DNA"/>
</dbReference>
<dbReference type="InterPro" id="IPR029061">
    <property type="entry name" value="THDP-binding"/>
</dbReference>
<dbReference type="GO" id="GO:0016903">
    <property type="term" value="F:oxidoreductase activity, acting on the aldehyde or oxo group of donors"/>
    <property type="evidence" value="ECO:0007669"/>
    <property type="project" value="InterPro"/>
</dbReference>
<dbReference type="PROSITE" id="PS51379">
    <property type="entry name" value="4FE4S_FER_2"/>
    <property type="match status" value="1"/>
</dbReference>
<proteinExistence type="predicted"/>
<keyword evidence="1" id="KW-0560">Oxidoreductase</keyword>
<sequence>MTARPAFGDTPSTPPHVPHLADYKLTDNLTATHGRIFLTGTQALIRLPLMQRALDRAHALNTAGFISGYRGSPLGMVDQQAWKAKKLLEAADVRFLPAINEELGGTAVLGTQRVEADPERTVEGVFAMWYGKGPGVDRAGDALKHGNAYGSSPHGGVLVVAGDDHGCVSSSMPHQSDFAMMAWHMPIVNPSNIADMLEFGLYGWALSRYSGAWVGYKAISETVESGSTVDLDALKTDWQAPDWATAGFAPPPGGLHNRWPDLPSLAIEQRLAAKLDAVRHFARTNSIDKWVAPSPHANVGIVTCGKAHLDLMETLRRLDLTLEDLDRAGVRIYKVGLSFPLEMTRLDAFVSGLTDVLVIEEKGPVIEQQIKDHLYNRKEGARPNIVGKHAEDGALLLPELGELRPSRILPVFAAWLAKHKPALDRRERVVDLVAPQILSNVADAVKRTPYFCSGCPHNTSTKVPEGSVAQAGIGCHFMASWMERDTTGLIQMGGEGVDWASHSMFTKTRHVFQNLGDGTYFHSGILAIRQAVAAKANITYKILYNDAVAMTGGQPVDGSISVPQIARQVEAEGVSRFVVVSDEPEKYDGHHGLFPKGTTFHHRSELDTVQRELRETSGVTVLIYDQTCAAEKRRRRKKGEFPDPDKRLFINEEVCEGCGDCGVQSNCLSVEPVETELGRKRRIDQSSCNKDYSCVNGFCPSFVTIEGGKLKKAAGAVFDPQALAARVNALPVPATHLDNAPYDILVTGVGGTGVVTVGALISMAAHLEGKSASVLDFMGFAQKGGSVLSFVRFAATDALLNQVRIDTQQADLLLACDMVVGASADALQTVRHDRTRIVVNTHEIPNAAFVQNPEANLHADALLAKMRHAATNGAANEKSAAQDPLSTCDAQALAQRFLGDTIGANILMLGFAWQLGLVPVSLAALTRAIELNNVAVQANLFALSIGRLAAADAAALEALDTQRAAAAKATVRKLTQTLDELIADREQRLLAYGGASYVKRYRALVDAAREVGKFADKSADQALARAVANTFYRLLAVKDEYEVARLHADPAFRAALEAQFEGKAGSDFTVKFNLAPPLIAREKNGQHPRKMQFGQWLWSAFGLLKKGRGVRGTWLDPFGKTLERRMERALADDYEATLRGALASVSAAKSADQAADLAKFASLHQRVRGYGHVKLANLASVKRSERELATRLNIDVKTSAAVNEALASFKGAGALRGIPVVVAK</sequence>
<dbReference type="InterPro" id="IPR002880">
    <property type="entry name" value="Pyrv_Fd/Flavodoxin_OxRdtase_N"/>
</dbReference>
<dbReference type="Gene3D" id="3.40.50.970">
    <property type="match status" value="1"/>
</dbReference>
<dbReference type="SUPFAM" id="SSF53323">
    <property type="entry name" value="Pyruvate-ferredoxin oxidoreductase, PFOR, domain III"/>
    <property type="match status" value="1"/>
</dbReference>
<name>A0A9X1RWN2_9BURK</name>
<dbReference type="NCBIfam" id="NF009589">
    <property type="entry name" value="PRK13030.1"/>
    <property type="match status" value="1"/>
</dbReference>
<dbReference type="InterPro" id="IPR017896">
    <property type="entry name" value="4Fe4S_Fe-S-bd"/>
</dbReference>
<evidence type="ECO:0000256" key="1">
    <source>
        <dbReference type="ARBA" id="ARBA00023002"/>
    </source>
</evidence>
<dbReference type="RefSeq" id="WP_238467259.1">
    <property type="nucleotide sequence ID" value="NZ_JAKLJA010000034.1"/>
</dbReference>
<reference evidence="3" key="1">
    <citation type="submission" date="2022-01" db="EMBL/GenBank/DDBJ databases">
        <title>Genome sequence and assembly of Parabukholderia sp. RG36.</title>
        <authorList>
            <person name="Chhetri G."/>
        </authorList>
    </citation>
    <scope>NUCLEOTIDE SEQUENCE</scope>
    <source>
        <strain evidence="3">RG36</strain>
    </source>
</reference>
<feature type="domain" description="4Fe-4S ferredoxin-type" evidence="2">
    <location>
        <begin position="646"/>
        <end position="678"/>
    </location>
</feature>
<dbReference type="Proteomes" id="UP001139308">
    <property type="component" value="Unassembled WGS sequence"/>
</dbReference>
<dbReference type="AlphaFoldDB" id="A0A9X1RWN2"/>
<dbReference type="Pfam" id="PF01558">
    <property type="entry name" value="POR"/>
    <property type="match status" value="1"/>
</dbReference>
<dbReference type="PANTHER" id="PTHR48084:SF3">
    <property type="entry name" value="SUBUNIT OF PYRUVATE:FLAVODOXIN OXIDOREDUCTASE"/>
    <property type="match status" value="1"/>
</dbReference>
<keyword evidence="4" id="KW-1185">Reference proteome</keyword>
<accession>A0A9X1RWN2</accession>
<dbReference type="InterPro" id="IPR002869">
    <property type="entry name" value="Pyrv_flavodox_OxRed_cen"/>
</dbReference>